<comment type="similarity">
    <text evidence="1">Belongs to the zinc-containing alcohol dehydrogenase family.</text>
</comment>
<keyword evidence="6" id="KW-1185">Reference proteome</keyword>
<dbReference type="SUPFAM" id="SSF51735">
    <property type="entry name" value="NAD(P)-binding Rossmann-fold domains"/>
    <property type="match status" value="1"/>
</dbReference>
<keyword evidence="4" id="KW-0560">Oxidoreductase</keyword>
<dbReference type="Gene3D" id="3.40.50.720">
    <property type="entry name" value="NAD(P)-binding Rossmann-like Domain"/>
    <property type="match status" value="2"/>
</dbReference>
<dbReference type="PANTHER" id="PTHR45348:SF6">
    <property type="entry name" value="TRANS-ENOYL REDUCTASE APDC"/>
    <property type="match status" value="1"/>
</dbReference>
<evidence type="ECO:0008006" key="7">
    <source>
        <dbReference type="Google" id="ProtNLM"/>
    </source>
</evidence>
<dbReference type="EMBL" id="ML741774">
    <property type="protein sequence ID" value="KAE8330341.1"/>
    <property type="molecule type" value="Genomic_DNA"/>
</dbReference>
<keyword evidence="3" id="KW-0521">NADP</keyword>
<dbReference type="AlphaFoldDB" id="A0A5N6XAR9"/>
<reference evidence="6" key="1">
    <citation type="submission" date="2019-04" db="EMBL/GenBank/DDBJ databases">
        <title>Friends and foes A comparative genomics studyof 23 Aspergillus species from section Flavi.</title>
        <authorList>
            <consortium name="DOE Joint Genome Institute"/>
            <person name="Kjaerbolling I."/>
            <person name="Vesth T."/>
            <person name="Frisvad J.C."/>
            <person name="Nybo J.L."/>
            <person name="Theobald S."/>
            <person name="Kildgaard S."/>
            <person name="Isbrandt T."/>
            <person name="Kuo A."/>
            <person name="Sato A."/>
            <person name="Lyhne E.K."/>
            <person name="Kogle M.E."/>
            <person name="Wiebenga A."/>
            <person name="Kun R.S."/>
            <person name="Lubbers R.J."/>
            <person name="Makela M.R."/>
            <person name="Barry K."/>
            <person name="Chovatia M."/>
            <person name="Clum A."/>
            <person name="Daum C."/>
            <person name="Haridas S."/>
            <person name="He G."/>
            <person name="LaButti K."/>
            <person name="Lipzen A."/>
            <person name="Mondo S."/>
            <person name="Riley R."/>
            <person name="Salamov A."/>
            <person name="Simmons B.A."/>
            <person name="Magnuson J.K."/>
            <person name="Henrissat B."/>
            <person name="Mortensen U.H."/>
            <person name="Larsen T.O."/>
            <person name="Devries R.P."/>
            <person name="Grigoriev I.V."/>
            <person name="Machida M."/>
            <person name="Baker S.E."/>
            <person name="Andersen M.R."/>
        </authorList>
    </citation>
    <scope>NUCLEOTIDE SEQUENCE [LARGE SCALE GENOMIC DNA]</scope>
    <source>
        <strain evidence="6">CBS 130017</strain>
    </source>
</reference>
<evidence type="ECO:0000313" key="6">
    <source>
        <dbReference type="Proteomes" id="UP000325945"/>
    </source>
</evidence>
<dbReference type="SUPFAM" id="SSF50129">
    <property type="entry name" value="GroES-like"/>
    <property type="match status" value="1"/>
</dbReference>
<dbReference type="InterPro" id="IPR011032">
    <property type="entry name" value="GroES-like_sf"/>
</dbReference>
<evidence type="ECO:0000256" key="3">
    <source>
        <dbReference type="ARBA" id="ARBA00022857"/>
    </source>
</evidence>
<accession>A0A5N6XAR9</accession>
<dbReference type="GO" id="GO:0016651">
    <property type="term" value="F:oxidoreductase activity, acting on NAD(P)H"/>
    <property type="evidence" value="ECO:0007669"/>
    <property type="project" value="InterPro"/>
</dbReference>
<protein>
    <recommendedName>
        <fullName evidence="7">Enoyl reductase (ER) domain-containing protein</fullName>
    </recommendedName>
</protein>
<dbReference type="Gene3D" id="3.90.180.10">
    <property type="entry name" value="Medium-chain alcohol dehydrogenases, catalytic domain"/>
    <property type="match status" value="2"/>
</dbReference>
<dbReference type="CDD" id="cd08249">
    <property type="entry name" value="enoyl_reductase_like"/>
    <property type="match status" value="1"/>
</dbReference>
<evidence type="ECO:0000256" key="4">
    <source>
        <dbReference type="ARBA" id="ARBA00023002"/>
    </source>
</evidence>
<organism evidence="5 6">
    <name type="scientific">Aspergillus sergii</name>
    <dbReference type="NCBI Taxonomy" id="1034303"/>
    <lineage>
        <taxon>Eukaryota</taxon>
        <taxon>Fungi</taxon>
        <taxon>Dikarya</taxon>
        <taxon>Ascomycota</taxon>
        <taxon>Pezizomycotina</taxon>
        <taxon>Eurotiomycetes</taxon>
        <taxon>Eurotiomycetidae</taxon>
        <taxon>Eurotiales</taxon>
        <taxon>Aspergillaceae</taxon>
        <taxon>Aspergillus</taxon>
        <taxon>Aspergillus subgen. Circumdati</taxon>
    </lineage>
</organism>
<dbReference type="GO" id="GO:0000166">
    <property type="term" value="F:nucleotide binding"/>
    <property type="evidence" value="ECO:0007669"/>
    <property type="project" value="UniProtKB-KW"/>
</dbReference>
<keyword evidence="2" id="KW-0547">Nucleotide-binding</keyword>
<name>A0A5N6XAR9_9EURO</name>
<proteinExistence type="inferred from homology"/>
<evidence type="ECO:0000313" key="5">
    <source>
        <dbReference type="EMBL" id="KAE8330341.1"/>
    </source>
</evidence>
<sequence>MNDFSPAIGTVGGNDFSGRVVAVGSAVHKWQIGDSICGFLYGLDPVPGDLFMRVVEDKVGMAEAACLGAGVVTAGMALRDLGISLTEGSMSLRDNTGTSGYSPITTCSPGHNVLVQSYGAVKAFDYAIRAFTKGELSLILDCITSTESMKICYAAMSARGGRYVALEPPATRIQTARKDVQTGWVMALTIFGKPVDLKGPFARDAVPGDYEWAAKWYELAEKLVEGGLLRPHPAFARSGGWEDILEGIEELRCGLVRGKKLVYAVGE</sequence>
<evidence type="ECO:0000256" key="2">
    <source>
        <dbReference type="ARBA" id="ARBA00022741"/>
    </source>
</evidence>
<dbReference type="PANTHER" id="PTHR45348">
    <property type="entry name" value="HYPOTHETICAL OXIDOREDUCTASE (EUROFUNG)"/>
    <property type="match status" value="1"/>
</dbReference>
<dbReference type="InterPro" id="IPR036291">
    <property type="entry name" value="NAD(P)-bd_dom_sf"/>
</dbReference>
<evidence type="ECO:0000256" key="1">
    <source>
        <dbReference type="ARBA" id="ARBA00008072"/>
    </source>
</evidence>
<gene>
    <name evidence="5" type="ORF">BDV39DRAFT_202144</name>
</gene>
<dbReference type="InterPro" id="IPR047122">
    <property type="entry name" value="Trans-enoyl_RdTase-like"/>
</dbReference>
<dbReference type="Proteomes" id="UP000325945">
    <property type="component" value="Unassembled WGS sequence"/>
</dbReference>